<gene>
    <name evidence="2" type="ORF">OB69_16980</name>
</gene>
<evidence type="ECO:0008006" key="4">
    <source>
        <dbReference type="Google" id="ProtNLM"/>
    </source>
</evidence>
<proteinExistence type="predicted"/>
<keyword evidence="1" id="KW-1133">Transmembrane helix</keyword>
<dbReference type="Gene3D" id="2.40.50.140">
    <property type="entry name" value="Nucleic acid-binding proteins"/>
    <property type="match status" value="1"/>
</dbReference>
<dbReference type="PATRIC" id="fig|1566026.4.peg.1834"/>
<accession>A0A0L8AH14</accession>
<dbReference type="RefSeq" id="WP_053224950.1">
    <property type="nucleotide sequence ID" value="NZ_JSVA01000022.1"/>
</dbReference>
<keyword evidence="3" id="KW-1185">Reference proteome</keyword>
<sequence>MSFNFSEWWDTLETTHKIYWGLAIPFSIIFIIQMILTFVGGEVDVDGDPDFDVDHDGGAGFQFFTLKNFIGFFTIFSWAGIASIDSGYSGLTTLIIATVSGLIMMTIMASLFYFFSKLTDSGTMNINNAKGGIGEVYMRISAERGNVGRVLIKVQGSLRELEAITDDEIDIPMGSVVNVKDVINNNILLVSKN</sequence>
<comment type="caution">
    <text evidence="2">The sequence shown here is derived from an EMBL/GenBank/DDBJ whole genome shotgun (WGS) entry which is preliminary data.</text>
</comment>
<feature type="transmembrane region" description="Helical" evidence="1">
    <location>
        <begin position="59"/>
        <end position="79"/>
    </location>
</feature>
<evidence type="ECO:0000313" key="2">
    <source>
        <dbReference type="EMBL" id="KOF01561.1"/>
    </source>
</evidence>
<protein>
    <recommendedName>
        <fullName evidence="4">NfeD-like C-terminal domain-containing protein</fullName>
    </recommendedName>
</protein>
<organism evidence="2 3">
    <name type="scientific">Roseivirga seohaensis subsp. aquiponti</name>
    <dbReference type="NCBI Taxonomy" id="1566026"/>
    <lineage>
        <taxon>Bacteria</taxon>
        <taxon>Pseudomonadati</taxon>
        <taxon>Bacteroidota</taxon>
        <taxon>Cytophagia</taxon>
        <taxon>Cytophagales</taxon>
        <taxon>Roseivirgaceae</taxon>
        <taxon>Roseivirga</taxon>
    </lineage>
</organism>
<keyword evidence="1" id="KW-0812">Transmembrane</keyword>
<evidence type="ECO:0000256" key="1">
    <source>
        <dbReference type="SAM" id="Phobius"/>
    </source>
</evidence>
<dbReference type="AlphaFoldDB" id="A0A0L8AH14"/>
<evidence type="ECO:0000313" key="3">
    <source>
        <dbReference type="Proteomes" id="UP000036908"/>
    </source>
</evidence>
<dbReference type="OrthoDB" id="189831at2"/>
<name>A0A0L8AH14_9BACT</name>
<reference evidence="3" key="1">
    <citation type="submission" date="2014-11" db="EMBL/GenBank/DDBJ databases">
        <title>Genome sequencing of Roseivirga sp. D-25.</title>
        <authorList>
            <person name="Selvaratnam C."/>
            <person name="Thevarajoo S."/>
            <person name="Goh K.M."/>
            <person name="Eee R."/>
            <person name="Chan K.-G."/>
            <person name="Chong C.S."/>
        </authorList>
    </citation>
    <scope>NUCLEOTIDE SEQUENCE [LARGE SCALE GENOMIC DNA]</scope>
    <source>
        <strain evidence="3">D-25</strain>
    </source>
</reference>
<dbReference type="InterPro" id="IPR012340">
    <property type="entry name" value="NA-bd_OB-fold"/>
</dbReference>
<dbReference type="Proteomes" id="UP000036908">
    <property type="component" value="Unassembled WGS sequence"/>
</dbReference>
<dbReference type="EMBL" id="JSVA01000022">
    <property type="protein sequence ID" value="KOF01561.1"/>
    <property type="molecule type" value="Genomic_DNA"/>
</dbReference>
<feature type="transmembrane region" description="Helical" evidence="1">
    <location>
        <begin position="18"/>
        <end position="39"/>
    </location>
</feature>
<keyword evidence="1" id="KW-0472">Membrane</keyword>
<feature type="transmembrane region" description="Helical" evidence="1">
    <location>
        <begin position="91"/>
        <end position="115"/>
    </location>
</feature>